<dbReference type="InterPro" id="IPR000182">
    <property type="entry name" value="GNAT_dom"/>
</dbReference>
<organism evidence="2 3">
    <name type="scientific">Paenibacillus anaericanus</name>
    <dbReference type="NCBI Taxonomy" id="170367"/>
    <lineage>
        <taxon>Bacteria</taxon>
        <taxon>Bacillati</taxon>
        <taxon>Bacillota</taxon>
        <taxon>Bacilli</taxon>
        <taxon>Bacillales</taxon>
        <taxon>Paenibacillaceae</taxon>
        <taxon>Paenibacillus</taxon>
    </lineage>
</organism>
<dbReference type="Pfam" id="PF13302">
    <property type="entry name" value="Acetyltransf_3"/>
    <property type="match status" value="1"/>
</dbReference>
<dbReference type="OrthoDB" id="2636883at2"/>
<accession>A0A3S1BVS9</accession>
<feature type="domain" description="N-acetyltransferase" evidence="1">
    <location>
        <begin position="19"/>
        <end position="161"/>
    </location>
</feature>
<proteinExistence type="predicted"/>
<dbReference type="InterPro" id="IPR051531">
    <property type="entry name" value="N-acetyltransferase"/>
</dbReference>
<evidence type="ECO:0000313" key="2">
    <source>
        <dbReference type="EMBL" id="RUT48657.1"/>
    </source>
</evidence>
<dbReference type="PANTHER" id="PTHR43792:SF9">
    <property type="entry name" value="RIBOSOMAL-PROTEIN-ALANINE ACETYLTRANSFERASE"/>
    <property type="match status" value="1"/>
</dbReference>
<dbReference type="SUPFAM" id="SSF55729">
    <property type="entry name" value="Acyl-CoA N-acyltransferases (Nat)"/>
    <property type="match status" value="1"/>
</dbReference>
<dbReference type="Gene3D" id="3.40.630.30">
    <property type="match status" value="1"/>
</dbReference>
<sequence length="184" mass="21241">MTNIRQQLLSQFPILESHRLIMRKIVPNDTTEMFRYITDPQVQRHTSFQPGALRFPARMFRYFEESYWILRDLHFAVDLKQDQGRSSRLVGLCSLQYWDQTTGKARLGYLFAPHSWNQGLATEAVKSLLSFGFDTMGLTVIEARCGQDNPASERVLQKCGMSCLEGLTEHNLLKLYSISSNEDK</sequence>
<dbReference type="InterPro" id="IPR016181">
    <property type="entry name" value="Acyl_CoA_acyltransferase"/>
</dbReference>
<reference evidence="2 3" key="1">
    <citation type="submission" date="2018-12" db="EMBL/GenBank/DDBJ databases">
        <authorList>
            <person name="Sun L."/>
            <person name="Chen Z."/>
        </authorList>
    </citation>
    <scope>NUCLEOTIDE SEQUENCE [LARGE SCALE GENOMIC DNA]</scope>
    <source>
        <strain evidence="2 3">DSM 15890</strain>
    </source>
</reference>
<gene>
    <name evidence="2" type="ORF">EJP82_01590</name>
</gene>
<evidence type="ECO:0000313" key="3">
    <source>
        <dbReference type="Proteomes" id="UP000279446"/>
    </source>
</evidence>
<dbReference type="GO" id="GO:0008999">
    <property type="term" value="F:protein-N-terminal-alanine acetyltransferase activity"/>
    <property type="evidence" value="ECO:0007669"/>
    <property type="project" value="TreeGrafter"/>
</dbReference>
<evidence type="ECO:0000259" key="1">
    <source>
        <dbReference type="Pfam" id="PF13302"/>
    </source>
</evidence>
<dbReference type="EMBL" id="RZNY01000001">
    <property type="protein sequence ID" value="RUT48657.1"/>
    <property type="molecule type" value="Genomic_DNA"/>
</dbReference>
<dbReference type="GO" id="GO:0005737">
    <property type="term" value="C:cytoplasm"/>
    <property type="evidence" value="ECO:0007669"/>
    <property type="project" value="TreeGrafter"/>
</dbReference>
<comment type="caution">
    <text evidence="2">The sequence shown here is derived from an EMBL/GenBank/DDBJ whole genome shotgun (WGS) entry which is preliminary data.</text>
</comment>
<keyword evidence="2" id="KW-0808">Transferase</keyword>
<dbReference type="RefSeq" id="WP_127190250.1">
    <property type="nucleotide sequence ID" value="NZ_RZNY01000001.1"/>
</dbReference>
<dbReference type="AlphaFoldDB" id="A0A3S1BVS9"/>
<dbReference type="PANTHER" id="PTHR43792">
    <property type="entry name" value="GNAT FAMILY, PUTATIVE (AFU_ORTHOLOGUE AFUA_3G00765)-RELATED-RELATED"/>
    <property type="match status" value="1"/>
</dbReference>
<dbReference type="Proteomes" id="UP000279446">
    <property type="component" value="Unassembled WGS sequence"/>
</dbReference>
<protein>
    <submittedName>
        <fullName evidence="2">N-acetyltransferase</fullName>
    </submittedName>
</protein>
<name>A0A3S1BVS9_9BACL</name>
<keyword evidence="3" id="KW-1185">Reference proteome</keyword>